<comment type="catalytic activity">
    <reaction evidence="2">
        <text>a 3'-end 2',3'-cyclophospho-ribonucleotide-RNA + H2O = a 3'-end 2'-phospho-ribonucleotide-RNA + H(+)</text>
        <dbReference type="Rhea" id="RHEA:11828"/>
        <dbReference type="Rhea" id="RHEA-COMP:10464"/>
        <dbReference type="Rhea" id="RHEA-COMP:17353"/>
        <dbReference type="ChEBI" id="CHEBI:15377"/>
        <dbReference type="ChEBI" id="CHEBI:15378"/>
        <dbReference type="ChEBI" id="CHEBI:83064"/>
        <dbReference type="ChEBI" id="CHEBI:173113"/>
        <dbReference type="EC" id="3.1.4.58"/>
    </reaction>
</comment>
<feature type="active site" description="Proton acceptor" evidence="2">
    <location>
        <position position="150"/>
    </location>
</feature>
<comment type="function">
    <text evidence="2">Hydrolyzes RNA 2',3'-cyclic phosphodiester to an RNA 2'-phosphomonoester.</text>
</comment>
<accession>A0A0G9H715</accession>
<dbReference type="EC" id="3.1.4.58" evidence="2"/>
<dbReference type="InterPro" id="IPR009097">
    <property type="entry name" value="Cyclic_Pdiesterase"/>
</dbReference>
<dbReference type="STRING" id="1440762.Y882_03930"/>
<dbReference type="NCBIfam" id="TIGR02258">
    <property type="entry name" value="2_5_ligase"/>
    <property type="match status" value="1"/>
</dbReference>
<feature type="active site" description="Proton donor" evidence="2">
    <location>
        <position position="63"/>
    </location>
</feature>
<dbReference type="GO" id="GO:0004113">
    <property type="term" value="F:2',3'-cyclic-nucleotide 3'-phosphodiesterase activity"/>
    <property type="evidence" value="ECO:0007669"/>
    <property type="project" value="InterPro"/>
</dbReference>
<reference evidence="3 4" key="1">
    <citation type="journal article" date="2015" name="Antonie Van Leeuwenhoek">
        <title>A phylogenomic and molecular marker based taxonomic framework for the order Xanthomonadales: proposal to transfer the families Algiphilaceae and Solimonadaceae to the order Nevskiales ord. nov. and to create a new family within the order Xanthomonadales, the family Rhodanobacteraceae fam. nov., containing the genus Rhodanobacter and its closest relatives.</title>
        <authorList>
            <person name="Naushad S."/>
            <person name="Adeolu M."/>
            <person name="Wong S."/>
            <person name="Sohail M."/>
            <person name="Schellhorn H.E."/>
            <person name="Gupta R.S."/>
        </authorList>
    </citation>
    <scope>NUCLEOTIDE SEQUENCE [LARGE SCALE GENOMIC DNA]</scope>
    <source>
        <strain evidence="3 4">DSM 16301</strain>
    </source>
</reference>
<dbReference type="Pfam" id="PF13563">
    <property type="entry name" value="2_5_RNA_ligase2"/>
    <property type="match status" value="1"/>
</dbReference>
<evidence type="ECO:0000313" key="4">
    <source>
        <dbReference type="Proteomes" id="UP000035481"/>
    </source>
</evidence>
<dbReference type="InterPro" id="IPR004175">
    <property type="entry name" value="RNA_CPDase"/>
</dbReference>
<dbReference type="EMBL" id="JPLA01000009">
    <property type="protein sequence ID" value="KLD65231.1"/>
    <property type="molecule type" value="Genomic_DNA"/>
</dbReference>
<organism evidence="3 4">
    <name type="scientific">Dyella japonica DSM 16301</name>
    <dbReference type="NCBI Taxonomy" id="1440762"/>
    <lineage>
        <taxon>Bacteria</taxon>
        <taxon>Pseudomonadati</taxon>
        <taxon>Pseudomonadota</taxon>
        <taxon>Gammaproteobacteria</taxon>
        <taxon>Lysobacterales</taxon>
        <taxon>Rhodanobacteraceae</taxon>
        <taxon>Dyella</taxon>
    </lineage>
</organism>
<dbReference type="RefSeq" id="WP_046970563.1">
    <property type="nucleotide sequence ID" value="NZ_JPLA01000009.1"/>
</dbReference>
<dbReference type="PANTHER" id="PTHR35561:SF1">
    <property type="entry name" value="RNA 2',3'-CYCLIC PHOSPHODIESTERASE"/>
    <property type="match status" value="1"/>
</dbReference>
<dbReference type="PANTHER" id="PTHR35561">
    <property type="entry name" value="RNA 2',3'-CYCLIC PHOSPHODIESTERASE"/>
    <property type="match status" value="1"/>
</dbReference>
<name>A0A0G9H715_9GAMM</name>
<gene>
    <name evidence="3" type="ORF">Y882_03930</name>
</gene>
<dbReference type="PATRIC" id="fig|1440762.4.peg.3757"/>
<dbReference type="HAMAP" id="MF_01940">
    <property type="entry name" value="RNA_CPDase"/>
    <property type="match status" value="1"/>
</dbReference>
<comment type="caution">
    <text evidence="3">The sequence shown here is derived from an EMBL/GenBank/DDBJ whole genome shotgun (WGS) entry which is preliminary data.</text>
</comment>
<feature type="short sequence motif" description="HXTX 2" evidence="2">
    <location>
        <begin position="150"/>
        <end position="153"/>
    </location>
</feature>
<dbReference type="GO" id="GO:0008664">
    <property type="term" value="F:RNA 2',3'-cyclic 3'-phosphodiesterase activity"/>
    <property type="evidence" value="ECO:0007669"/>
    <property type="project" value="UniProtKB-EC"/>
</dbReference>
<sequence>MNRSSSPDRQPDLLGGHTPPQVHRLFFALMPDDAVAQRIEAAASRVAAAQHLHARMIRASRYHATLHFLGDHPLLREDIAKAAMAAAAKVQARPFELVLDSAAAFHGREPPCVLRCSQVPDGLQRLWNDLQQTLSLAGLGRHLSRQFTPHVTFANSRGRLPEPMAIEPIRWRVEGFSLLHSIVGGGDYRILDAWRFQAP</sequence>
<proteinExistence type="inferred from homology"/>
<dbReference type="AlphaFoldDB" id="A0A0G9H715"/>
<dbReference type="OrthoDB" id="7061261at2"/>
<evidence type="ECO:0000256" key="2">
    <source>
        <dbReference type="HAMAP-Rule" id="MF_01940"/>
    </source>
</evidence>
<evidence type="ECO:0000313" key="3">
    <source>
        <dbReference type="EMBL" id="KLD65231.1"/>
    </source>
</evidence>
<dbReference type="Gene3D" id="3.90.1140.10">
    <property type="entry name" value="Cyclic phosphodiesterase"/>
    <property type="match status" value="1"/>
</dbReference>
<feature type="short sequence motif" description="HXTX 1" evidence="2">
    <location>
        <begin position="63"/>
        <end position="66"/>
    </location>
</feature>
<protein>
    <recommendedName>
        <fullName evidence="2">RNA 2',3'-cyclic phosphodiesterase</fullName>
        <shortName evidence="2">RNA 2',3'-CPDase</shortName>
        <ecNumber evidence="2">3.1.4.58</ecNumber>
    </recommendedName>
</protein>
<dbReference type="Proteomes" id="UP000035481">
    <property type="component" value="Unassembled WGS sequence"/>
</dbReference>
<comment type="similarity">
    <text evidence="2">Belongs to the 2H phosphoesterase superfamily. ThpR family.</text>
</comment>
<dbReference type="SUPFAM" id="SSF55144">
    <property type="entry name" value="LigT-like"/>
    <property type="match status" value="1"/>
</dbReference>
<keyword evidence="1 2" id="KW-0378">Hydrolase</keyword>
<evidence type="ECO:0000256" key="1">
    <source>
        <dbReference type="ARBA" id="ARBA00022801"/>
    </source>
</evidence>